<accession>A0AAW3TWH8</accession>
<protein>
    <recommendedName>
        <fullName evidence="3">TrbM protein</fullName>
    </recommendedName>
</protein>
<organism evidence="1 2">
    <name type="scientific">Sphingomonas aquatilis</name>
    <dbReference type="NCBI Taxonomy" id="93063"/>
    <lineage>
        <taxon>Bacteria</taxon>
        <taxon>Pseudomonadati</taxon>
        <taxon>Pseudomonadota</taxon>
        <taxon>Alphaproteobacteria</taxon>
        <taxon>Sphingomonadales</taxon>
        <taxon>Sphingomonadaceae</taxon>
        <taxon>Sphingomonas</taxon>
    </lineage>
</organism>
<reference evidence="1 2" key="1">
    <citation type="submission" date="2020-08" db="EMBL/GenBank/DDBJ databases">
        <title>Genomic Encyclopedia of Type Strains, Phase IV (KMG-IV): sequencing the most valuable type-strain genomes for metagenomic binning, comparative biology and taxonomic classification.</title>
        <authorList>
            <person name="Goeker M."/>
        </authorList>
    </citation>
    <scope>NUCLEOTIDE SEQUENCE [LARGE SCALE GENOMIC DNA]</scope>
    <source>
        <strain evidence="1 2">DSM 15581</strain>
    </source>
</reference>
<evidence type="ECO:0000313" key="1">
    <source>
        <dbReference type="EMBL" id="MBB3877293.1"/>
    </source>
</evidence>
<dbReference type="AlphaFoldDB" id="A0AAW3TWH8"/>
<sequence>MARIKGRWLTMGRLLNRIVGSSGALAFGAAGLIAVAAPQPAYASDWGCQVILCLATPGSPTKYAACVPPITKLWNALALGGGFPTCTGVGIKTKKAKHGYDLSVTRSDGVTSRYSLDTRYQTVTAQ</sequence>
<evidence type="ECO:0008006" key="3">
    <source>
        <dbReference type="Google" id="ProtNLM"/>
    </source>
</evidence>
<dbReference type="EMBL" id="JACIDB010000013">
    <property type="protein sequence ID" value="MBB3877293.1"/>
    <property type="molecule type" value="Genomic_DNA"/>
</dbReference>
<proteinExistence type="predicted"/>
<name>A0AAW3TWH8_9SPHN</name>
<keyword evidence="2" id="KW-1185">Reference proteome</keyword>
<evidence type="ECO:0000313" key="2">
    <source>
        <dbReference type="Proteomes" id="UP000528945"/>
    </source>
</evidence>
<dbReference type="Proteomes" id="UP000528945">
    <property type="component" value="Unassembled WGS sequence"/>
</dbReference>
<gene>
    <name evidence="1" type="ORF">GGR47_003561</name>
</gene>
<comment type="caution">
    <text evidence="1">The sequence shown here is derived from an EMBL/GenBank/DDBJ whole genome shotgun (WGS) entry which is preliminary data.</text>
</comment>